<accession>A0ABN1ZUM0</accession>
<name>A0ABN1ZUM0_9ACTN</name>
<keyword evidence="3" id="KW-1185">Reference proteome</keyword>
<dbReference type="RefSeq" id="WP_344501306.1">
    <property type="nucleotide sequence ID" value="NZ_BAAAQD010000002.1"/>
</dbReference>
<dbReference type="Proteomes" id="UP001501470">
    <property type="component" value="Unassembled WGS sequence"/>
</dbReference>
<feature type="domain" description="DUF397" evidence="1">
    <location>
        <begin position="8"/>
        <end position="59"/>
    </location>
</feature>
<dbReference type="Pfam" id="PF04149">
    <property type="entry name" value="DUF397"/>
    <property type="match status" value="1"/>
</dbReference>
<sequence>MADGVNGLTWRKSRSCASAACVEVARAEDRFLVRDSKNPEGPRLGFGADDWASFIGAVREGRIE</sequence>
<proteinExistence type="predicted"/>
<comment type="caution">
    <text evidence="2">The sequence shown here is derived from an EMBL/GenBank/DDBJ whole genome shotgun (WGS) entry which is preliminary data.</text>
</comment>
<gene>
    <name evidence="2" type="ORF">GCM10009827_017850</name>
</gene>
<dbReference type="EMBL" id="BAAAQD010000002">
    <property type="protein sequence ID" value="GAA1504919.1"/>
    <property type="molecule type" value="Genomic_DNA"/>
</dbReference>
<organism evidence="2 3">
    <name type="scientific">Dactylosporangium maewongense</name>
    <dbReference type="NCBI Taxonomy" id="634393"/>
    <lineage>
        <taxon>Bacteria</taxon>
        <taxon>Bacillati</taxon>
        <taxon>Actinomycetota</taxon>
        <taxon>Actinomycetes</taxon>
        <taxon>Micromonosporales</taxon>
        <taxon>Micromonosporaceae</taxon>
        <taxon>Dactylosporangium</taxon>
    </lineage>
</organism>
<evidence type="ECO:0000313" key="2">
    <source>
        <dbReference type="EMBL" id="GAA1504919.1"/>
    </source>
</evidence>
<protein>
    <recommendedName>
        <fullName evidence="1">DUF397 domain-containing protein</fullName>
    </recommendedName>
</protein>
<reference evidence="2 3" key="1">
    <citation type="journal article" date="2019" name="Int. J. Syst. Evol. Microbiol.">
        <title>The Global Catalogue of Microorganisms (GCM) 10K type strain sequencing project: providing services to taxonomists for standard genome sequencing and annotation.</title>
        <authorList>
            <consortium name="The Broad Institute Genomics Platform"/>
            <consortium name="The Broad Institute Genome Sequencing Center for Infectious Disease"/>
            <person name="Wu L."/>
            <person name="Ma J."/>
        </authorList>
    </citation>
    <scope>NUCLEOTIDE SEQUENCE [LARGE SCALE GENOMIC DNA]</scope>
    <source>
        <strain evidence="2 3">JCM 15933</strain>
    </source>
</reference>
<evidence type="ECO:0000313" key="3">
    <source>
        <dbReference type="Proteomes" id="UP001501470"/>
    </source>
</evidence>
<evidence type="ECO:0000259" key="1">
    <source>
        <dbReference type="Pfam" id="PF04149"/>
    </source>
</evidence>
<dbReference type="InterPro" id="IPR007278">
    <property type="entry name" value="DUF397"/>
</dbReference>